<dbReference type="Gene3D" id="3.40.50.1110">
    <property type="entry name" value="SGNH hydrolase"/>
    <property type="match status" value="1"/>
</dbReference>
<dbReference type="InterPro" id="IPR001087">
    <property type="entry name" value="GDSL"/>
</dbReference>
<dbReference type="KEGG" id="drg:H9K76_22035"/>
<organism evidence="3 4">
    <name type="scientific">Diaphorobacter ruginosibacter</name>
    <dbReference type="NCBI Taxonomy" id="1715720"/>
    <lineage>
        <taxon>Bacteria</taxon>
        <taxon>Pseudomonadati</taxon>
        <taxon>Pseudomonadota</taxon>
        <taxon>Betaproteobacteria</taxon>
        <taxon>Burkholderiales</taxon>
        <taxon>Comamonadaceae</taxon>
        <taxon>Diaphorobacter</taxon>
    </lineage>
</organism>
<evidence type="ECO:0000256" key="2">
    <source>
        <dbReference type="SAM" id="SignalP"/>
    </source>
</evidence>
<dbReference type="GO" id="GO:0016788">
    <property type="term" value="F:hydrolase activity, acting on ester bonds"/>
    <property type="evidence" value="ECO:0007669"/>
    <property type="project" value="InterPro"/>
</dbReference>
<proteinExistence type="predicted"/>
<dbReference type="PANTHER" id="PTHR45648:SF22">
    <property type="entry name" value="GDSL LIPASE_ACYLHYDROLASE FAMILY PROTEIN (AFU_ORTHOLOGUE AFUA_4G14700)"/>
    <property type="match status" value="1"/>
</dbReference>
<protein>
    <submittedName>
        <fullName evidence="3">SGNH/GDSL hydrolase family protein</fullName>
    </submittedName>
</protein>
<keyword evidence="1 3" id="KW-0378">Hydrolase</keyword>
<dbReference type="EMBL" id="CP060714">
    <property type="protein sequence ID" value="QNN57121.1"/>
    <property type="molecule type" value="Genomic_DNA"/>
</dbReference>
<dbReference type="AlphaFoldDB" id="A0A7G9RNE6"/>
<keyword evidence="4" id="KW-1185">Reference proteome</keyword>
<feature type="signal peptide" evidence="2">
    <location>
        <begin position="1"/>
        <end position="20"/>
    </location>
</feature>
<dbReference type="SUPFAM" id="SSF52266">
    <property type="entry name" value="SGNH hydrolase"/>
    <property type="match status" value="1"/>
</dbReference>
<dbReference type="PROSITE" id="PS51257">
    <property type="entry name" value="PROKAR_LIPOPROTEIN"/>
    <property type="match status" value="1"/>
</dbReference>
<dbReference type="InterPro" id="IPR051058">
    <property type="entry name" value="GDSL_Est/Lipase"/>
</dbReference>
<keyword evidence="2" id="KW-0732">Signal</keyword>
<dbReference type="Proteomes" id="UP000515811">
    <property type="component" value="Chromosome"/>
</dbReference>
<gene>
    <name evidence="3" type="ORF">H9K76_22035</name>
</gene>
<dbReference type="InterPro" id="IPR036514">
    <property type="entry name" value="SGNH_hydro_sf"/>
</dbReference>
<evidence type="ECO:0000313" key="4">
    <source>
        <dbReference type="Proteomes" id="UP000515811"/>
    </source>
</evidence>
<accession>A0A7G9RNE6</accession>
<dbReference type="RefSeq" id="WP_187597386.1">
    <property type="nucleotide sequence ID" value="NZ_CP060714.1"/>
</dbReference>
<reference evidence="3 4" key="1">
    <citation type="submission" date="2020-08" db="EMBL/GenBank/DDBJ databases">
        <title>Genome sequence of Diaphorobacter ruginosibacter DSM 27467T.</title>
        <authorList>
            <person name="Hyun D.-W."/>
            <person name="Bae J.-W."/>
        </authorList>
    </citation>
    <scope>NUCLEOTIDE SEQUENCE [LARGE SCALE GENOMIC DNA]</scope>
    <source>
        <strain evidence="3 4">DSM 27467</strain>
    </source>
</reference>
<evidence type="ECO:0000313" key="3">
    <source>
        <dbReference type="EMBL" id="QNN57121.1"/>
    </source>
</evidence>
<name>A0A7G9RNE6_9BURK</name>
<feature type="chain" id="PRO_5028836697" evidence="2">
    <location>
        <begin position="21"/>
        <end position="386"/>
    </location>
</feature>
<dbReference type="Pfam" id="PF00657">
    <property type="entry name" value="Lipase_GDSL"/>
    <property type="match status" value="1"/>
</dbReference>
<sequence>MKARMRMHWVAAAAAAVALAACGGGGSDTTPAAKITTVKVAGDSLSDVGTFGFKATVQASSTAMTGPDSTPMWVDWIAKDYGTSLCAHYRATDTTGANFAAVANCTGYAVAGGRINYPASATSPVSILKQLADMGAAGYAATDLVLIDGGGNDAGDLFGAYLAASTDGGKTFFGLLGTVLDPATVQALAAQGAAGMPKAGAAYMQALATGFSKSIQANTVGKGAPRVAVLNMPGVTLTPKFQMVLKKITATQGAEAAAKLNTLFDTWVQTFNTQLNANLKGDARIAIVDFYDSFKDQAANPAQYSYQNVTDPVCPPTGQDASGLPTYTFTTCTAQALSARTPPAGATGGADWWKSYGFADSFHPTPYGQKLMSQLTARSLSQAGWL</sequence>
<dbReference type="PANTHER" id="PTHR45648">
    <property type="entry name" value="GDSL LIPASE/ACYLHYDROLASE FAMILY PROTEIN (AFU_ORTHOLOGUE AFUA_4G14700)"/>
    <property type="match status" value="1"/>
</dbReference>
<evidence type="ECO:0000256" key="1">
    <source>
        <dbReference type="ARBA" id="ARBA00022801"/>
    </source>
</evidence>